<keyword evidence="3" id="KW-1185">Reference proteome</keyword>
<evidence type="ECO:0000313" key="2">
    <source>
        <dbReference type="EMBL" id="CDW91350.1"/>
    </source>
</evidence>
<dbReference type="OrthoDB" id="273382at2759"/>
<feature type="region of interest" description="Disordered" evidence="1">
    <location>
        <begin position="104"/>
        <end position="131"/>
    </location>
</feature>
<sequence length="1013" mass="118405">MDMQVSPKKVNLHNQHQMNKALEFDSEEEEFMSDEMDENVIQTNIKKQYQSKMKSERTVGDPKQSTAIEDENFVSQNSHQKIHQVVKNTKPLTSAQYNQLFTQIESDRGGQKSSTLTSNRSHKSNNLSMNKMPGQVQNGSMMGDMAKLSFQIKKNNKSEREIIRQDRFQEITPIQGNLLMRRFSQIHPSKSQAYISFNAKNIPSLRDDKTPQRFQQQEDDRVMIRYNSNDSFNLNSLYKGKNRLGSQSTKKAVPGNAESCIQRLMEDEMKRKLTRERLEQQKTDNEENEILKNTYKPYLSSVERKRNLSSDNDEGFSHKRSYQQFYQDQIEFKSNVEITKQLKRREEDLKYSNENIRQKMKPNKKSRDIAEQLRHQLSAERQHTPEVHERLHNNIALNQSSIEKRNLFRTQMYTKSPLSNNKKVIAEEQESAMNRLYTEGQLKDQKLKQLAEKYDQKNDFTLDIVNKDFNNRTVYERLKKEFAQFFSKESFYNSEIINHEETPKSPLAESKTCGVFSPKNSNLSKVNMQPRTGKNFEEQMKKGTPIRLKTYIKLMHCLGFIHVKDRSQSEEELLTLIWKTLGGTNDNTIKAENLFVILVGIMNAQVPEIIQPHNKQQGQSIGHQKNGPLCYDQNHDTHFTSLEEMLKIHMKYLVLCENRKNQKRKLSSNSASKHLAGFDDEQTSINPNLTFRPKIDKRSKLIAESKLKDKLKIKSHYDLLNEKAKQKKFVKEKMAEDQIQKQLEECSFKPKIIGQNFRKGSDKQQNTKIKKSNVSPIISQILQDGNQQPNNDENRSEFSWGAKPSGKIDDSILQAYIEQVDDNRRYSNISVKNDQQNYNNVLKQNNMNNDQNSRISRKDIVELANQNISINRTASQHDLQFQSLDQANKLSKRSMISEADSKSKIFHNEEYYEQTSQLSNNSIFSGSLQQKQDCKNQFCIYCLILEKLPMLYIDVNLGKEKGMQRIVLYEDDKPDLIAYQFSQVHKLSQQKQTKLEQMIGYKMEEHKIKQRQL</sequence>
<feature type="compositionally biased region" description="Polar residues" evidence="1">
    <location>
        <begin position="111"/>
        <end position="131"/>
    </location>
</feature>
<organism evidence="2 3">
    <name type="scientific">Stylonychia lemnae</name>
    <name type="common">Ciliate</name>
    <dbReference type="NCBI Taxonomy" id="5949"/>
    <lineage>
        <taxon>Eukaryota</taxon>
        <taxon>Sar</taxon>
        <taxon>Alveolata</taxon>
        <taxon>Ciliophora</taxon>
        <taxon>Intramacronucleata</taxon>
        <taxon>Spirotrichea</taxon>
        <taxon>Stichotrichia</taxon>
        <taxon>Sporadotrichida</taxon>
        <taxon>Oxytrichidae</taxon>
        <taxon>Stylonychinae</taxon>
        <taxon>Stylonychia</taxon>
    </lineage>
</organism>
<reference evidence="2 3" key="1">
    <citation type="submission" date="2014-06" db="EMBL/GenBank/DDBJ databases">
        <authorList>
            <person name="Swart Estienne"/>
        </authorList>
    </citation>
    <scope>NUCLEOTIDE SEQUENCE [LARGE SCALE GENOMIC DNA]</scope>
    <source>
        <strain evidence="2 3">130c</strain>
    </source>
</reference>
<dbReference type="PANTHER" id="PTHR38150">
    <property type="entry name" value="EF-HAND DOMAIN-CONTAINING PROTEIN"/>
    <property type="match status" value="1"/>
</dbReference>
<feature type="region of interest" description="Disordered" evidence="1">
    <location>
        <begin position="784"/>
        <end position="803"/>
    </location>
</feature>
<proteinExistence type="predicted"/>
<accession>A0A078BA14</accession>
<dbReference type="EMBL" id="CCKQ01019328">
    <property type="protein sequence ID" value="CDW91350.1"/>
    <property type="molecule type" value="Genomic_DNA"/>
</dbReference>
<protein>
    <submittedName>
        <fullName evidence="2">Uncharacterized protein</fullName>
    </submittedName>
</protein>
<dbReference type="PANTHER" id="PTHR38150:SF1">
    <property type="entry name" value="PFU DOMAIN-CONTAINING PROTEIN"/>
    <property type="match status" value="1"/>
</dbReference>
<gene>
    <name evidence="2" type="primary">Contig2522.g2715</name>
    <name evidence="2" type="ORF">STYLEM_20505</name>
</gene>
<name>A0A078BA14_STYLE</name>
<evidence type="ECO:0000256" key="1">
    <source>
        <dbReference type="SAM" id="MobiDB-lite"/>
    </source>
</evidence>
<dbReference type="Proteomes" id="UP000039865">
    <property type="component" value="Unassembled WGS sequence"/>
</dbReference>
<dbReference type="InParanoid" id="A0A078BA14"/>
<dbReference type="AlphaFoldDB" id="A0A078BA14"/>
<evidence type="ECO:0000313" key="3">
    <source>
        <dbReference type="Proteomes" id="UP000039865"/>
    </source>
</evidence>